<proteinExistence type="predicted"/>
<feature type="transmembrane region" description="Helical" evidence="5">
    <location>
        <begin position="334"/>
        <end position="354"/>
    </location>
</feature>
<feature type="transmembrane region" description="Helical" evidence="5">
    <location>
        <begin position="168"/>
        <end position="186"/>
    </location>
</feature>
<evidence type="ECO:0000256" key="2">
    <source>
        <dbReference type="ARBA" id="ARBA00022692"/>
    </source>
</evidence>
<keyword evidence="2 5" id="KW-0812">Transmembrane</keyword>
<dbReference type="AlphaFoldDB" id="A0A1Q5PLK3"/>
<evidence type="ECO:0000256" key="5">
    <source>
        <dbReference type="SAM" id="Phobius"/>
    </source>
</evidence>
<feature type="transmembrane region" description="Helical" evidence="5">
    <location>
        <begin position="144"/>
        <end position="162"/>
    </location>
</feature>
<comment type="subcellular location">
    <subcellularLocation>
        <location evidence="1">Membrane</location>
        <topology evidence="1">Multi-pass membrane protein</topology>
    </subcellularLocation>
</comment>
<comment type="caution">
    <text evidence="7">The sequence shown here is derived from an EMBL/GenBank/DDBJ whole genome shotgun (WGS) entry which is preliminary data.</text>
</comment>
<evidence type="ECO:0000313" key="8">
    <source>
        <dbReference type="Proteomes" id="UP000186785"/>
    </source>
</evidence>
<reference evidence="7 8" key="1">
    <citation type="submission" date="2016-11" db="EMBL/GenBank/DDBJ databases">
        <title>Actinomyces gypaetusis sp. nov. isolated from the vulture Gypaetus barbatus in Qinghai Tibet Plateau China.</title>
        <authorList>
            <person name="Meng X."/>
        </authorList>
    </citation>
    <scope>NUCLEOTIDE SEQUENCE [LARGE SCALE GENOMIC DNA]</scope>
    <source>
        <strain evidence="7 8">VUL4_2</strain>
    </source>
</reference>
<evidence type="ECO:0000313" key="7">
    <source>
        <dbReference type="EMBL" id="OKL47897.1"/>
    </source>
</evidence>
<name>A0A1Q5PLK3_9ACTO</name>
<sequence>MHPALKSFWRVINEDLAHLKNDLRSSHGFKEKAPIYAGIAAKALVTLIFCVLFVIGFVTVLGPDNAIVGVVVLLSVLTFQKVHFGYSSGQGALALFFIFILFAAVPPAAQYLTGLGGWPALGGFALLAATLMLILILGCDRVEFQNHIVLVLSFLLLYGYPAPRAAQPARIAGLLLGGAWAASILYRKNQHNTSTRGLGAVFSDFDPRTKADEWKLKLAILVPLAMWCGTLVGLERVMWIGIAAMSVLSPYEHLRLGKMFERILGTILGSILFYGLTLIPGMTPTLVGLSGGFLVGLTTSYRYQTIFNSLGALSVAMLLMGPTSSITARILDNAFGIIFVLIVVFIIDQVADYLQRTFGNKNKPAEDA</sequence>
<feature type="domain" description="Integral membrane bound transporter" evidence="6">
    <location>
        <begin position="224"/>
        <end position="343"/>
    </location>
</feature>
<feature type="transmembrane region" description="Helical" evidence="5">
    <location>
        <begin position="33"/>
        <end position="60"/>
    </location>
</feature>
<dbReference type="STRING" id="1921764.BSR28_06420"/>
<feature type="transmembrane region" description="Helical" evidence="5">
    <location>
        <begin position="91"/>
        <end position="112"/>
    </location>
</feature>
<dbReference type="EMBL" id="MQSV01000003">
    <property type="protein sequence ID" value="OKL47897.1"/>
    <property type="molecule type" value="Genomic_DNA"/>
</dbReference>
<evidence type="ECO:0000256" key="3">
    <source>
        <dbReference type="ARBA" id="ARBA00022989"/>
    </source>
</evidence>
<feature type="transmembrane region" description="Helical" evidence="5">
    <location>
        <begin position="66"/>
        <end position="84"/>
    </location>
</feature>
<evidence type="ECO:0000259" key="6">
    <source>
        <dbReference type="Pfam" id="PF13515"/>
    </source>
</evidence>
<organism evidence="7 8">
    <name type="scientific">Boudabousia liubingyangii</name>
    <dbReference type="NCBI Taxonomy" id="1921764"/>
    <lineage>
        <taxon>Bacteria</taxon>
        <taxon>Bacillati</taxon>
        <taxon>Actinomycetota</taxon>
        <taxon>Actinomycetes</taxon>
        <taxon>Actinomycetales</taxon>
        <taxon>Actinomycetaceae</taxon>
        <taxon>Boudabousia</taxon>
    </lineage>
</organism>
<evidence type="ECO:0000256" key="1">
    <source>
        <dbReference type="ARBA" id="ARBA00004141"/>
    </source>
</evidence>
<keyword evidence="4 5" id="KW-0472">Membrane</keyword>
<protein>
    <recommendedName>
        <fullName evidence="6">Integral membrane bound transporter domain-containing protein</fullName>
    </recommendedName>
</protein>
<keyword evidence="8" id="KW-1185">Reference proteome</keyword>
<dbReference type="Proteomes" id="UP000186785">
    <property type="component" value="Unassembled WGS sequence"/>
</dbReference>
<gene>
    <name evidence="7" type="ORF">BSR29_05260</name>
</gene>
<dbReference type="InterPro" id="IPR049453">
    <property type="entry name" value="Memb_transporter_dom"/>
</dbReference>
<dbReference type="OrthoDB" id="3251843at2"/>
<dbReference type="RefSeq" id="WP_073709257.1">
    <property type="nucleotide sequence ID" value="NZ_MQSU01000003.1"/>
</dbReference>
<evidence type="ECO:0000256" key="4">
    <source>
        <dbReference type="ARBA" id="ARBA00023136"/>
    </source>
</evidence>
<feature type="transmembrane region" description="Helical" evidence="5">
    <location>
        <begin position="118"/>
        <end position="137"/>
    </location>
</feature>
<feature type="transmembrane region" description="Helical" evidence="5">
    <location>
        <begin position="218"/>
        <end position="251"/>
    </location>
</feature>
<dbReference type="GO" id="GO:0016020">
    <property type="term" value="C:membrane"/>
    <property type="evidence" value="ECO:0007669"/>
    <property type="project" value="UniProtKB-SubCell"/>
</dbReference>
<dbReference type="Pfam" id="PF13515">
    <property type="entry name" value="FUSC_2"/>
    <property type="match status" value="1"/>
</dbReference>
<accession>A0A1Q5PLK3</accession>
<keyword evidence="3 5" id="KW-1133">Transmembrane helix</keyword>